<name>A0ABV2QQQ3_9MICO</name>
<dbReference type="PROSITE" id="PS51257">
    <property type="entry name" value="PROKAR_LIPOPROTEIN"/>
    <property type="match status" value="1"/>
</dbReference>
<accession>A0ABV2QQQ3</accession>
<proteinExistence type="predicted"/>
<feature type="region of interest" description="Disordered" evidence="1">
    <location>
        <begin position="48"/>
        <end position="67"/>
    </location>
</feature>
<dbReference type="RefSeq" id="WP_354024978.1">
    <property type="nucleotide sequence ID" value="NZ_JBEPSJ010000002.1"/>
</dbReference>
<keyword evidence="2" id="KW-0732">Signal</keyword>
<organism evidence="3 4">
    <name type="scientific">Conyzicola nivalis</name>
    <dbReference type="NCBI Taxonomy" id="1477021"/>
    <lineage>
        <taxon>Bacteria</taxon>
        <taxon>Bacillati</taxon>
        <taxon>Actinomycetota</taxon>
        <taxon>Actinomycetes</taxon>
        <taxon>Micrococcales</taxon>
        <taxon>Microbacteriaceae</taxon>
        <taxon>Conyzicola</taxon>
    </lineage>
</organism>
<evidence type="ECO:0000256" key="2">
    <source>
        <dbReference type="SAM" id="SignalP"/>
    </source>
</evidence>
<evidence type="ECO:0000313" key="3">
    <source>
        <dbReference type="EMBL" id="MET4582823.1"/>
    </source>
</evidence>
<comment type="caution">
    <text evidence="3">The sequence shown here is derived from an EMBL/GenBank/DDBJ whole genome shotgun (WGS) entry which is preliminary data.</text>
</comment>
<evidence type="ECO:0000256" key="1">
    <source>
        <dbReference type="SAM" id="MobiDB-lite"/>
    </source>
</evidence>
<protein>
    <submittedName>
        <fullName evidence="3">Small secreted protein</fullName>
    </submittedName>
</protein>
<keyword evidence="4" id="KW-1185">Reference proteome</keyword>
<gene>
    <name evidence="3" type="ORF">ABIE21_002333</name>
</gene>
<dbReference type="Proteomes" id="UP001549257">
    <property type="component" value="Unassembled WGS sequence"/>
</dbReference>
<reference evidence="3 4" key="1">
    <citation type="submission" date="2024-06" db="EMBL/GenBank/DDBJ databases">
        <title>Sorghum-associated microbial communities from plants grown in Nebraska, USA.</title>
        <authorList>
            <person name="Schachtman D."/>
        </authorList>
    </citation>
    <scope>NUCLEOTIDE SEQUENCE [LARGE SCALE GENOMIC DNA]</scope>
    <source>
        <strain evidence="3 4">2857</strain>
    </source>
</reference>
<evidence type="ECO:0000313" key="4">
    <source>
        <dbReference type="Proteomes" id="UP001549257"/>
    </source>
</evidence>
<feature type="chain" id="PRO_5046514522" evidence="2">
    <location>
        <begin position="30"/>
        <end position="276"/>
    </location>
</feature>
<dbReference type="EMBL" id="JBEPSJ010000002">
    <property type="protein sequence ID" value="MET4582823.1"/>
    <property type="molecule type" value="Genomic_DNA"/>
</dbReference>
<feature type="signal peptide" evidence="2">
    <location>
        <begin position="1"/>
        <end position="29"/>
    </location>
</feature>
<sequence length="276" mass="29667">MKTRTGAVGAIVAVVLAAVTLSGCGNIDAATGAGDDFERFMSEQEHITGAAGGGTNDLPWQGSPSGEVTVREDISADDLETVVDIVGEYYVDHDRGNLDWKRMNVNIGGFRLAVEKTKSLNDDLRALFEVIRENPIYDGGDIQLREIELTVDGDPSVDALDLLNSSFADLEDHFVEYTDIEGRPALSDTISVVFESADDGDRFIFTQSGVGQRPDAEIAAFQALWASITLEYARVEKNSFYVQLADEASVPAADALVRSLLVGYPEGAITVNGPRG</sequence>